<reference evidence="2" key="1">
    <citation type="submission" date="2021-01" db="EMBL/GenBank/DDBJ databases">
        <title>Whole genome shotgun sequence of Planobispora takensis NBRC 109077.</title>
        <authorList>
            <person name="Komaki H."/>
            <person name="Tamura T."/>
        </authorList>
    </citation>
    <scope>NUCLEOTIDE SEQUENCE</scope>
    <source>
        <strain evidence="2">NBRC 109077</strain>
    </source>
</reference>
<dbReference type="Proteomes" id="UP000634476">
    <property type="component" value="Unassembled WGS sequence"/>
</dbReference>
<feature type="compositionally biased region" description="Basic and acidic residues" evidence="1">
    <location>
        <begin position="48"/>
        <end position="62"/>
    </location>
</feature>
<dbReference type="EMBL" id="BOOK01000029">
    <property type="protein sequence ID" value="GII01996.1"/>
    <property type="molecule type" value="Genomic_DNA"/>
</dbReference>
<accession>A0A8J3T047</accession>
<comment type="caution">
    <text evidence="2">The sequence shown here is derived from an EMBL/GenBank/DDBJ whole genome shotgun (WGS) entry which is preliminary data.</text>
</comment>
<protein>
    <submittedName>
        <fullName evidence="2">Uncharacterized protein</fullName>
    </submittedName>
</protein>
<proteinExistence type="predicted"/>
<feature type="region of interest" description="Disordered" evidence="1">
    <location>
        <begin position="1"/>
        <end position="62"/>
    </location>
</feature>
<name>A0A8J3T047_9ACTN</name>
<keyword evidence="3" id="KW-1185">Reference proteome</keyword>
<evidence type="ECO:0000313" key="2">
    <source>
        <dbReference type="EMBL" id="GII01996.1"/>
    </source>
</evidence>
<evidence type="ECO:0000313" key="3">
    <source>
        <dbReference type="Proteomes" id="UP000634476"/>
    </source>
</evidence>
<evidence type="ECO:0000256" key="1">
    <source>
        <dbReference type="SAM" id="MobiDB-lite"/>
    </source>
</evidence>
<organism evidence="2 3">
    <name type="scientific">Planobispora takensis</name>
    <dbReference type="NCBI Taxonomy" id="1367882"/>
    <lineage>
        <taxon>Bacteria</taxon>
        <taxon>Bacillati</taxon>
        <taxon>Actinomycetota</taxon>
        <taxon>Actinomycetes</taxon>
        <taxon>Streptosporangiales</taxon>
        <taxon>Streptosporangiaceae</taxon>
        <taxon>Planobispora</taxon>
    </lineage>
</organism>
<gene>
    <name evidence="2" type="ORF">Pta02_40040</name>
</gene>
<dbReference type="AlphaFoldDB" id="A0A8J3T047"/>
<sequence>MRRLRASPTPYPPRAPRPERADADGGGGVRGLTRTAYDPSGRRTAPQEGRRELGMDDHRDRRCDLNHSSENLLSNKFLRTVDALVAPASSPPPASCEEDP</sequence>